<feature type="region of interest" description="Disordered" evidence="1">
    <location>
        <begin position="89"/>
        <end position="131"/>
    </location>
</feature>
<comment type="caution">
    <text evidence="3">The sequence shown here is derived from an EMBL/GenBank/DDBJ whole genome shotgun (WGS) entry which is preliminary data.</text>
</comment>
<keyword evidence="2" id="KW-1133">Transmembrane helix</keyword>
<dbReference type="EMBL" id="JASDAP010000005">
    <property type="protein sequence ID" value="KAK1903386.1"/>
    <property type="molecule type" value="Genomic_DNA"/>
</dbReference>
<proteinExistence type="predicted"/>
<name>A0AAD9CLM9_DISEL</name>
<keyword evidence="4" id="KW-1185">Reference proteome</keyword>
<sequence length="146" mass="16344">MPIALFIWKCAFWTPFDFAARALMVLSCVTSVLASLVSVMGMKCTHFARHSVMKSPLVAEWGGLFHLCRPALPDHRVLDHQRCHLGLLRPLPPQRDERSPPLSAPPPFNPIYPPAPPYKPPEALRDNRAPSFCSASSSGYRLHNYV</sequence>
<dbReference type="Gene3D" id="1.20.140.150">
    <property type="match status" value="1"/>
</dbReference>
<feature type="transmembrane region" description="Helical" evidence="2">
    <location>
        <begin position="18"/>
        <end position="39"/>
    </location>
</feature>
<organism evidence="3 4">
    <name type="scientific">Dissostichus eleginoides</name>
    <name type="common">Patagonian toothfish</name>
    <name type="synonym">Dissostichus amissus</name>
    <dbReference type="NCBI Taxonomy" id="100907"/>
    <lineage>
        <taxon>Eukaryota</taxon>
        <taxon>Metazoa</taxon>
        <taxon>Chordata</taxon>
        <taxon>Craniata</taxon>
        <taxon>Vertebrata</taxon>
        <taxon>Euteleostomi</taxon>
        <taxon>Actinopterygii</taxon>
        <taxon>Neopterygii</taxon>
        <taxon>Teleostei</taxon>
        <taxon>Neoteleostei</taxon>
        <taxon>Acanthomorphata</taxon>
        <taxon>Eupercaria</taxon>
        <taxon>Perciformes</taxon>
        <taxon>Notothenioidei</taxon>
        <taxon>Nototheniidae</taxon>
        <taxon>Dissostichus</taxon>
    </lineage>
</organism>
<keyword evidence="2" id="KW-0472">Membrane</keyword>
<accession>A0AAD9CLM9</accession>
<dbReference type="Proteomes" id="UP001228049">
    <property type="component" value="Unassembled WGS sequence"/>
</dbReference>
<dbReference type="AlphaFoldDB" id="A0AAD9CLM9"/>
<feature type="compositionally biased region" description="Pro residues" evidence="1">
    <location>
        <begin position="102"/>
        <end position="120"/>
    </location>
</feature>
<evidence type="ECO:0000256" key="1">
    <source>
        <dbReference type="SAM" id="MobiDB-lite"/>
    </source>
</evidence>
<reference evidence="3" key="1">
    <citation type="submission" date="2023-04" db="EMBL/GenBank/DDBJ databases">
        <title>Chromosome-level genome of Chaenocephalus aceratus.</title>
        <authorList>
            <person name="Park H."/>
        </authorList>
    </citation>
    <scope>NUCLEOTIDE SEQUENCE</scope>
    <source>
        <strain evidence="3">DE</strain>
        <tissue evidence="3">Muscle</tissue>
    </source>
</reference>
<evidence type="ECO:0000256" key="2">
    <source>
        <dbReference type="SAM" id="Phobius"/>
    </source>
</evidence>
<evidence type="ECO:0000313" key="4">
    <source>
        <dbReference type="Proteomes" id="UP001228049"/>
    </source>
</evidence>
<evidence type="ECO:0000313" key="3">
    <source>
        <dbReference type="EMBL" id="KAK1903386.1"/>
    </source>
</evidence>
<keyword evidence="2" id="KW-0812">Transmembrane</keyword>
<protein>
    <submittedName>
        <fullName evidence="3">Claudin-14</fullName>
    </submittedName>
</protein>
<gene>
    <name evidence="3" type="ORF">KUDE01_006343</name>
</gene>